<evidence type="ECO:0000256" key="2">
    <source>
        <dbReference type="SAM" id="Phobius"/>
    </source>
</evidence>
<feature type="compositionally biased region" description="Acidic residues" evidence="1">
    <location>
        <begin position="85"/>
        <end position="97"/>
    </location>
</feature>
<keyword evidence="2" id="KW-0812">Transmembrane</keyword>
<proteinExistence type="predicted"/>
<name>A0A8H4NW09_9HYPO</name>
<evidence type="ECO:0000259" key="4">
    <source>
        <dbReference type="Pfam" id="PF23585"/>
    </source>
</evidence>
<feature type="transmembrane region" description="Helical" evidence="2">
    <location>
        <begin position="276"/>
        <end position="300"/>
    </location>
</feature>
<dbReference type="PANTHER" id="PTHR42028:SF1">
    <property type="entry name" value="YALI0E30657P"/>
    <property type="match status" value="1"/>
</dbReference>
<feature type="signal peptide" evidence="3">
    <location>
        <begin position="1"/>
        <end position="23"/>
    </location>
</feature>
<dbReference type="AlphaFoldDB" id="A0A8H4NW09"/>
<reference evidence="5 6" key="1">
    <citation type="submission" date="2020-01" db="EMBL/GenBank/DDBJ databases">
        <title>Identification and distribution of gene clusters putatively required for synthesis of sphingolipid metabolism inhibitors in phylogenetically diverse species of the filamentous fungus Fusarium.</title>
        <authorList>
            <person name="Kim H.-S."/>
            <person name="Busman M."/>
            <person name="Brown D.W."/>
            <person name="Divon H."/>
            <person name="Uhlig S."/>
            <person name="Proctor R.H."/>
        </authorList>
    </citation>
    <scope>NUCLEOTIDE SEQUENCE [LARGE SCALE GENOMIC DNA]</scope>
    <source>
        <strain evidence="5 6">NRRL 20459</strain>
    </source>
</reference>
<dbReference type="EMBL" id="JAADYS010003181">
    <property type="protein sequence ID" value="KAF4449835.1"/>
    <property type="molecule type" value="Genomic_DNA"/>
</dbReference>
<evidence type="ECO:0000313" key="5">
    <source>
        <dbReference type="EMBL" id="KAF4449835.1"/>
    </source>
</evidence>
<comment type="caution">
    <text evidence="5">The sequence shown here is derived from an EMBL/GenBank/DDBJ whole genome shotgun (WGS) entry which is preliminary data.</text>
</comment>
<protein>
    <recommendedName>
        <fullName evidence="4">DUF7137 domain-containing protein</fullName>
    </recommendedName>
</protein>
<dbReference type="OrthoDB" id="2435509at2759"/>
<dbReference type="InterPro" id="IPR055561">
    <property type="entry name" value="DUF7137"/>
</dbReference>
<feature type="compositionally biased region" description="Basic and acidic residues" evidence="1">
    <location>
        <begin position="53"/>
        <end position="67"/>
    </location>
</feature>
<keyword evidence="3" id="KW-0732">Signal</keyword>
<evidence type="ECO:0000256" key="1">
    <source>
        <dbReference type="SAM" id="MobiDB-lite"/>
    </source>
</evidence>
<keyword evidence="6" id="KW-1185">Reference proteome</keyword>
<sequence>MRPTSSILQLAVCLSSLTPLTAAWGDFWPEPDSVVVRNVVRQELPRETGVLKARQDDNSKTEEEPTKTGKQVKTTNLNTAKVETGTDEETATDDAESGTETGKKKSQTTGTGKNKDKDGKTTRTAFSADVAAGGVSVLTPETLLLATPLFKIGDYATFGWNYTSLEGTPTAIDVLVSMSANAETYTLTANMTFETNPTYVWDTKKAANDPEAPLGNGMYTLIIKDSDTQISDAPEPGYLAVQKTFQFGMYTPQDYVPYPQWECNVCNAATGLDHGAIGFAVSMSVITVATFTWFVVGLGLQ</sequence>
<accession>A0A8H4NW09</accession>
<dbReference type="Proteomes" id="UP000554235">
    <property type="component" value="Unassembled WGS sequence"/>
</dbReference>
<feature type="compositionally biased region" description="Polar residues" evidence="1">
    <location>
        <begin position="68"/>
        <end position="81"/>
    </location>
</feature>
<feature type="domain" description="DUF7137" evidence="4">
    <location>
        <begin position="130"/>
        <end position="264"/>
    </location>
</feature>
<keyword evidence="2" id="KW-1133">Transmembrane helix</keyword>
<evidence type="ECO:0000313" key="6">
    <source>
        <dbReference type="Proteomes" id="UP000554235"/>
    </source>
</evidence>
<dbReference type="PANTHER" id="PTHR42028">
    <property type="entry name" value="CHROMOSOME 1, WHOLE GENOME SHOTGUN SEQUENCE"/>
    <property type="match status" value="1"/>
</dbReference>
<organism evidence="5 6">
    <name type="scientific">Fusarium albosuccineum</name>
    <dbReference type="NCBI Taxonomy" id="1237068"/>
    <lineage>
        <taxon>Eukaryota</taxon>
        <taxon>Fungi</taxon>
        <taxon>Dikarya</taxon>
        <taxon>Ascomycota</taxon>
        <taxon>Pezizomycotina</taxon>
        <taxon>Sordariomycetes</taxon>
        <taxon>Hypocreomycetidae</taxon>
        <taxon>Hypocreales</taxon>
        <taxon>Nectriaceae</taxon>
        <taxon>Fusarium</taxon>
        <taxon>Fusarium decemcellulare species complex</taxon>
    </lineage>
</organism>
<gene>
    <name evidence="5" type="ORF">FALBO_16588</name>
</gene>
<dbReference type="Pfam" id="PF23585">
    <property type="entry name" value="DUF7137"/>
    <property type="match status" value="1"/>
</dbReference>
<evidence type="ECO:0000256" key="3">
    <source>
        <dbReference type="SAM" id="SignalP"/>
    </source>
</evidence>
<keyword evidence="2" id="KW-0472">Membrane</keyword>
<feature type="chain" id="PRO_5034083063" description="DUF7137 domain-containing protein" evidence="3">
    <location>
        <begin position="24"/>
        <end position="301"/>
    </location>
</feature>
<feature type="region of interest" description="Disordered" evidence="1">
    <location>
        <begin position="48"/>
        <end position="121"/>
    </location>
</feature>